<sequence>MMSLTKHELAKYMDHTLLKADATKKEIQAIIDEAKEYDFASICVNPYWVAYGAEKLKDTTVNVCTVIGFPLGANTTAVKVAETIDAIENGATEVDMVINIGELKGGNDAMVTDEIAQLAKAAHDRGAILKVIIETALLTEKEIIRASEATVKGGADFVKTSTGFSTAGAKLKDVKLMRETVGPNFGVKASGGIHSRQEADDMILAGATRLGVSASVAIMNDEISKSNY</sequence>
<reference evidence="8 9" key="1">
    <citation type="submission" date="2019-08" db="EMBL/GenBank/DDBJ databases">
        <authorList>
            <person name="Chang H.C."/>
            <person name="Mun S.Y."/>
        </authorList>
    </citation>
    <scope>NUCLEOTIDE SEQUENCE [LARGE SCALE GENOMIC DNA]</scope>
    <source>
        <strain evidence="8 9">SK</strain>
    </source>
</reference>
<comment type="subcellular location">
    <subcellularLocation>
        <location evidence="7">Cytoplasm</location>
    </subcellularLocation>
</comment>
<dbReference type="OMA" id="MNACIPP"/>
<evidence type="ECO:0000256" key="5">
    <source>
        <dbReference type="ARBA" id="ARBA00048791"/>
    </source>
</evidence>
<dbReference type="Pfam" id="PF01791">
    <property type="entry name" value="DeoC"/>
    <property type="match status" value="1"/>
</dbReference>
<dbReference type="InterPro" id="IPR002915">
    <property type="entry name" value="DeoC/FbaB/LacD_aldolase"/>
</dbReference>
<dbReference type="EMBL" id="CP043431">
    <property type="protein sequence ID" value="QNT64545.1"/>
    <property type="molecule type" value="Genomic_DNA"/>
</dbReference>
<dbReference type="SUPFAM" id="SSF51569">
    <property type="entry name" value="Aldolase"/>
    <property type="match status" value="1"/>
</dbReference>
<evidence type="ECO:0000313" key="9">
    <source>
        <dbReference type="Proteomes" id="UP000516446"/>
    </source>
</evidence>
<dbReference type="FunFam" id="3.20.20.70:FF:000044">
    <property type="entry name" value="Deoxyribose-phosphate aldolase"/>
    <property type="match status" value="1"/>
</dbReference>
<feature type="active site" description="Proton donor/acceptor" evidence="7">
    <location>
        <position position="95"/>
    </location>
</feature>
<dbReference type="GO" id="GO:0009264">
    <property type="term" value="P:deoxyribonucleotide catabolic process"/>
    <property type="evidence" value="ECO:0007669"/>
    <property type="project" value="UniProtKB-UniRule"/>
</dbReference>
<dbReference type="PANTHER" id="PTHR10889:SF1">
    <property type="entry name" value="DEOXYRIBOSE-PHOSPHATE ALDOLASE"/>
    <property type="match status" value="1"/>
</dbReference>
<keyword evidence="4 7" id="KW-0704">Schiff base</keyword>
<accession>A0A7H1MM59</accession>
<evidence type="ECO:0000256" key="2">
    <source>
        <dbReference type="ARBA" id="ARBA00022490"/>
    </source>
</evidence>
<dbReference type="SMART" id="SM01133">
    <property type="entry name" value="DeoC"/>
    <property type="match status" value="1"/>
</dbReference>
<evidence type="ECO:0000256" key="7">
    <source>
        <dbReference type="HAMAP-Rule" id="MF_00114"/>
    </source>
</evidence>
<feature type="active site" description="Schiff-base intermediate with acetaldehyde" evidence="7">
    <location>
        <position position="159"/>
    </location>
</feature>
<keyword evidence="9" id="KW-1185">Reference proteome</keyword>
<dbReference type="Gene3D" id="3.20.20.70">
    <property type="entry name" value="Aldolase class I"/>
    <property type="match status" value="1"/>
</dbReference>
<evidence type="ECO:0000256" key="6">
    <source>
        <dbReference type="ARBA" id="ARBA00056337"/>
    </source>
</evidence>
<keyword evidence="3 7" id="KW-0456">Lyase</keyword>
<dbReference type="EC" id="4.1.2.4" evidence="7"/>
<dbReference type="GO" id="GO:0004139">
    <property type="term" value="F:deoxyribose-phosphate aldolase activity"/>
    <property type="evidence" value="ECO:0007669"/>
    <property type="project" value="UniProtKB-UniRule"/>
</dbReference>
<dbReference type="UniPathway" id="UPA00002">
    <property type="reaction ID" value="UER00468"/>
</dbReference>
<evidence type="ECO:0000256" key="1">
    <source>
        <dbReference type="ARBA" id="ARBA00010936"/>
    </source>
</evidence>
<keyword evidence="2 7" id="KW-0963">Cytoplasm</keyword>
<dbReference type="InterPro" id="IPR028581">
    <property type="entry name" value="DeoC_typeI"/>
</dbReference>
<comment type="function">
    <text evidence="6 7">Catalyzes a reversible aldol reaction between acetaldehyde and D-glyceraldehyde 3-phosphate to generate 2-deoxy-D-ribose 5-phosphate.</text>
</comment>
<organism evidence="8 9">
    <name type="scientific">Weissella koreensis</name>
    <dbReference type="NCBI Taxonomy" id="165096"/>
    <lineage>
        <taxon>Bacteria</taxon>
        <taxon>Bacillati</taxon>
        <taxon>Bacillota</taxon>
        <taxon>Bacilli</taxon>
        <taxon>Lactobacillales</taxon>
        <taxon>Lactobacillaceae</taxon>
        <taxon>Weissella</taxon>
    </lineage>
</organism>
<feature type="active site" description="Proton donor/acceptor" evidence="7">
    <location>
        <position position="188"/>
    </location>
</feature>
<evidence type="ECO:0000256" key="4">
    <source>
        <dbReference type="ARBA" id="ARBA00023270"/>
    </source>
</evidence>
<dbReference type="PANTHER" id="PTHR10889">
    <property type="entry name" value="DEOXYRIBOSE-PHOSPHATE ALDOLASE"/>
    <property type="match status" value="1"/>
</dbReference>
<evidence type="ECO:0000313" key="8">
    <source>
        <dbReference type="EMBL" id="QNT64545.1"/>
    </source>
</evidence>
<comment type="similarity">
    <text evidence="1 7">Belongs to the DeoC/FbaB aldolase family. DeoC type 1 subfamily.</text>
</comment>
<dbReference type="Proteomes" id="UP000516446">
    <property type="component" value="Chromosome"/>
</dbReference>
<dbReference type="CDD" id="cd00959">
    <property type="entry name" value="DeoC"/>
    <property type="match status" value="1"/>
</dbReference>
<comment type="catalytic activity">
    <reaction evidence="5 7">
        <text>2-deoxy-D-ribose 5-phosphate = D-glyceraldehyde 3-phosphate + acetaldehyde</text>
        <dbReference type="Rhea" id="RHEA:12821"/>
        <dbReference type="ChEBI" id="CHEBI:15343"/>
        <dbReference type="ChEBI" id="CHEBI:59776"/>
        <dbReference type="ChEBI" id="CHEBI:62877"/>
        <dbReference type="EC" id="4.1.2.4"/>
    </reaction>
</comment>
<dbReference type="AlphaFoldDB" id="A0A7H1MM59"/>
<protein>
    <recommendedName>
        <fullName evidence="7">Deoxyribose-phosphate aldolase</fullName>
        <shortName evidence="7">DERA</shortName>
        <ecNumber evidence="7">4.1.2.4</ecNumber>
    </recommendedName>
    <alternativeName>
        <fullName evidence="7">2-deoxy-D-ribose 5-phosphate aldolase</fullName>
    </alternativeName>
    <alternativeName>
        <fullName evidence="7">Phosphodeoxyriboaldolase</fullName>
        <shortName evidence="7">Deoxyriboaldolase</shortName>
    </alternativeName>
</protein>
<dbReference type="PIRSF" id="PIRSF001357">
    <property type="entry name" value="DeoC"/>
    <property type="match status" value="1"/>
</dbReference>
<gene>
    <name evidence="7 8" type="primary">deoC</name>
    <name evidence="8" type="ORF">FY536_04375</name>
</gene>
<dbReference type="InterPro" id="IPR011343">
    <property type="entry name" value="DeoC"/>
</dbReference>
<dbReference type="GO" id="GO:0016052">
    <property type="term" value="P:carbohydrate catabolic process"/>
    <property type="evidence" value="ECO:0007669"/>
    <property type="project" value="TreeGrafter"/>
</dbReference>
<name>A0A7H1MM59_9LACO</name>
<dbReference type="NCBIfam" id="TIGR00126">
    <property type="entry name" value="deoC"/>
    <property type="match status" value="1"/>
</dbReference>
<dbReference type="GO" id="GO:0006018">
    <property type="term" value="P:2-deoxyribose 1-phosphate catabolic process"/>
    <property type="evidence" value="ECO:0007669"/>
    <property type="project" value="UniProtKB-UniRule"/>
</dbReference>
<evidence type="ECO:0000256" key="3">
    <source>
        <dbReference type="ARBA" id="ARBA00023239"/>
    </source>
</evidence>
<proteinExistence type="inferred from homology"/>
<comment type="pathway">
    <text evidence="7">Carbohydrate degradation; 2-deoxy-D-ribose 1-phosphate degradation; D-glyceraldehyde 3-phosphate and acetaldehyde from 2-deoxy-alpha-D-ribose 1-phosphate: step 2/2.</text>
</comment>
<dbReference type="InterPro" id="IPR013785">
    <property type="entry name" value="Aldolase_TIM"/>
</dbReference>
<dbReference type="HAMAP" id="MF_00114">
    <property type="entry name" value="DeoC_type1"/>
    <property type="match status" value="1"/>
</dbReference>
<dbReference type="GO" id="GO:0005737">
    <property type="term" value="C:cytoplasm"/>
    <property type="evidence" value="ECO:0007669"/>
    <property type="project" value="UniProtKB-SubCell"/>
</dbReference>